<dbReference type="InterPro" id="IPR011048">
    <property type="entry name" value="Haem_d1_sf"/>
</dbReference>
<dbReference type="InterPro" id="IPR019405">
    <property type="entry name" value="Lactonase_7-beta_prop"/>
</dbReference>
<evidence type="ECO:0000256" key="2">
    <source>
        <dbReference type="SAM" id="MobiDB-lite"/>
    </source>
</evidence>
<dbReference type="PANTHER" id="PTHR30344">
    <property type="entry name" value="6-PHOSPHOGLUCONOLACTONASE-RELATED"/>
    <property type="match status" value="1"/>
</dbReference>
<evidence type="ECO:0000313" key="4">
    <source>
        <dbReference type="Proteomes" id="UP000263094"/>
    </source>
</evidence>
<dbReference type="PANTHER" id="PTHR30344:SF1">
    <property type="entry name" value="6-PHOSPHOGLUCONOLACTONASE"/>
    <property type="match status" value="1"/>
</dbReference>
<dbReference type="Proteomes" id="UP000263094">
    <property type="component" value="Unassembled WGS sequence"/>
</dbReference>
<dbReference type="SUPFAM" id="SSF51004">
    <property type="entry name" value="C-terminal (heme d1) domain of cytochrome cd1-nitrite reductase"/>
    <property type="match status" value="1"/>
</dbReference>
<dbReference type="InterPro" id="IPR050282">
    <property type="entry name" value="Cycloisomerase_2"/>
</dbReference>
<proteinExistence type="inferred from homology"/>
<accession>A0A372M0H9</accession>
<evidence type="ECO:0000256" key="1">
    <source>
        <dbReference type="ARBA" id="ARBA00005564"/>
    </source>
</evidence>
<name>A0A372M0H9_9ACTN</name>
<sequence>MRWSAPCSNWPSHCGVRTACRSEPEEARAAAGEDHRIPASGLDRLLPSGSPHGLGDRDSHVGGTRAYIGSFTTAGGLGITAATIDPESGALGVLGSTAALDNPSFLAPSPDGDFLYAVGESEDGRAAAFRATGTPDGVPALIGTPVPVGGASPTHLALADRRLVVANYGSGSVSTLLLRPDGSLGDSAVLRHSGSGPDPDRQEGPHAHQVVPDPSGRLLLSVDLGTDTVRVCAFAGDELVVRHEVSLRPGSGPRHLAFHPDGRHVYVLNELAATLTVCDWDPDSGTLTPRDELPVLAAGSTGDAYPSGIAVAPQGGFLWTAVRGKDVISVLALGEAGAAPRLVATVDCGGRWPRDLAVHPSGRFLYAANEHSGDVTWFTLDPATGVPARAGSVGVPAASCVVFC</sequence>
<dbReference type="OrthoDB" id="9790815at2"/>
<dbReference type="InterPro" id="IPR015943">
    <property type="entry name" value="WD40/YVTN_repeat-like_dom_sf"/>
</dbReference>
<dbReference type="AlphaFoldDB" id="A0A372M0H9"/>
<dbReference type="Gene3D" id="2.130.10.10">
    <property type="entry name" value="YVTN repeat-like/Quinoprotein amine dehydrogenase"/>
    <property type="match status" value="1"/>
</dbReference>
<gene>
    <name evidence="3" type="ORF">DY218_25285</name>
</gene>
<organism evidence="3 4">
    <name type="scientific">Streptomyces triticagri</name>
    <dbReference type="NCBI Taxonomy" id="2293568"/>
    <lineage>
        <taxon>Bacteria</taxon>
        <taxon>Bacillati</taxon>
        <taxon>Actinomycetota</taxon>
        <taxon>Actinomycetes</taxon>
        <taxon>Kitasatosporales</taxon>
        <taxon>Streptomycetaceae</taxon>
        <taxon>Streptomyces</taxon>
    </lineage>
</organism>
<dbReference type="EMBL" id="QUAK01000149">
    <property type="protein sequence ID" value="RFU84035.1"/>
    <property type="molecule type" value="Genomic_DNA"/>
</dbReference>
<comment type="similarity">
    <text evidence="1">Belongs to the cycloisomerase 2 family.</text>
</comment>
<keyword evidence="4" id="KW-1185">Reference proteome</keyword>
<evidence type="ECO:0000313" key="3">
    <source>
        <dbReference type="EMBL" id="RFU84035.1"/>
    </source>
</evidence>
<feature type="region of interest" description="Disordered" evidence="2">
    <location>
        <begin position="187"/>
        <end position="214"/>
    </location>
</feature>
<dbReference type="GO" id="GO:0005829">
    <property type="term" value="C:cytosol"/>
    <property type="evidence" value="ECO:0007669"/>
    <property type="project" value="TreeGrafter"/>
</dbReference>
<comment type="caution">
    <text evidence="3">The sequence shown here is derived from an EMBL/GenBank/DDBJ whole genome shotgun (WGS) entry which is preliminary data.</text>
</comment>
<protein>
    <submittedName>
        <fullName evidence="3">Lactonase family protein</fullName>
    </submittedName>
</protein>
<dbReference type="GO" id="GO:0017057">
    <property type="term" value="F:6-phosphogluconolactonase activity"/>
    <property type="evidence" value="ECO:0007669"/>
    <property type="project" value="TreeGrafter"/>
</dbReference>
<reference evidence="3 4" key="1">
    <citation type="submission" date="2018-08" db="EMBL/GenBank/DDBJ databases">
        <title>Isolation, diversity and antifungal activity of Actinobacteria from wheat.</title>
        <authorList>
            <person name="Han C."/>
        </authorList>
    </citation>
    <scope>NUCLEOTIDE SEQUENCE [LARGE SCALE GENOMIC DNA]</scope>
    <source>
        <strain evidence="3 4">NEAU-YY421</strain>
    </source>
</reference>
<dbReference type="Pfam" id="PF10282">
    <property type="entry name" value="Lactonase"/>
    <property type="match status" value="1"/>
</dbReference>